<dbReference type="GO" id="GO:0005737">
    <property type="term" value="C:cytoplasm"/>
    <property type="evidence" value="ECO:0007669"/>
    <property type="project" value="TreeGrafter"/>
</dbReference>
<dbReference type="InterPro" id="IPR036291">
    <property type="entry name" value="NAD(P)-bd_dom_sf"/>
</dbReference>
<dbReference type="EMBL" id="NAJO01000002">
    <property type="protein sequence ID" value="OQO14373.1"/>
    <property type="molecule type" value="Genomic_DNA"/>
</dbReference>
<dbReference type="OrthoDB" id="1933717at2759"/>
<dbReference type="PANTHER" id="PTHR43544">
    <property type="entry name" value="SHORT-CHAIN DEHYDROGENASE/REDUCTASE"/>
    <property type="match status" value="1"/>
</dbReference>
<dbReference type="InParanoid" id="A0A1V8TSN7"/>
<gene>
    <name evidence="2" type="ORF">B0A48_01249</name>
</gene>
<reference evidence="3" key="1">
    <citation type="submission" date="2017-03" db="EMBL/GenBank/DDBJ databases">
        <title>Genomes of endolithic fungi from Antarctica.</title>
        <authorList>
            <person name="Coleine C."/>
            <person name="Masonjones S."/>
            <person name="Stajich J.E."/>
        </authorList>
    </citation>
    <scope>NUCLEOTIDE SEQUENCE [LARGE SCALE GENOMIC DNA]</scope>
    <source>
        <strain evidence="3">CCFEE 5527</strain>
    </source>
</reference>
<name>A0A1V8TSN7_9PEZI</name>
<proteinExistence type="inferred from homology"/>
<dbReference type="PANTHER" id="PTHR43544:SF32">
    <property type="entry name" value="CHAIN DEHYDROGENASE, PUTATIVE (AFU_ORTHOLOGUE AFUA_5G01530)-RELATED"/>
    <property type="match status" value="1"/>
</dbReference>
<dbReference type="STRING" id="1507870.A0A1V8TSN7"/>
<dbReference type="Proteomes" id="UP000192596">
    <property type="component" value="Unassembled WGS sequence"/>
</dbReference>
<dbReference type="GO" id="GO:0016491">
    <property type="term" value="F:oxidoreductase activity"/>
    <property type="evidence" value="ECO:0007669"/>
    <property type="project" value="TreeGrafter"/>
</dbReference>
<dbReference type="GO" id="GO:0019748">
    <property type="term" value="P:secondary metabolic process"/>
    <property type="evidence" value="ECO:0007669"/>
    <property type="project" value="TreeGrafter"/>
</dbReference>
<dbReference type="AlphaFoldDB" id="A0A1V8TSN7"/>
<keyword evidence="3" id="KW-1185">Reference proteome</keyword>
<dbReference type="SUPFAM" id="SSF51735">
    <property type="entry name" value="NAD(P)-binding Rossmann-fold domains"/>
    <property type="match status" value="1"/>
</dbReference>
<evidence type="ECO:0000313" key="2">
    <source>
        <dbReference type="EMBL" id="OQO14373.1"/>
    </source>
</evidence>
<dbReference type="Pfam" id="PF00106">
    <property type="entry name" value="adh_short"/>
    <property type="match status" value="2"/>
</dbReference>
<protein>
    <submittedName>
        <fullName evidence="2">Uncharacterized protein</fullName>
    </submittedName>
</protein>
<organism evidence="2 3">
    <name type="scientific">Cryoendolithus antarcticus</name>
    <dbReference type="NCBI Taxonomy" id="1507870"/>
    <lineage>
        <taxon>Eukaryota</taxon>
        <taxon>Fungi</taxon>
        <taxon>Dikarya</taxon>
        <taxon>Ascomycota</taxon>
        <taxon>Pezizomycotina</taxon>
        <taxon>Dothideomycetes</taxon>
        <taxon>Dothideomycetidae</taxon>
        <taxon>Cladosporiales</taxon>
        <taxon>Cladosporiaceae</taxon>
        <taxon>Cryoendolithus</taxon>
    </lineage>
</organism>
<evidence type="ECO:0000313" key="3">
    <source>
        <dbReference type="Proteomes" id="UP000192596"/>
    </source>
</evidence>
<dbReference type="Gene3D" id="3.40.50.720">
    <property type="entry name" value="NAD(P)-binding Rossmann-like Domain"/>
    <property type="match status" value="1"/>
</dbReference>
<accession>A0A1V8TSN7</accession>
<comment type="caution">
    <text evidence="2">The sequence shown here is derived from an EMBL/GenBank/DDBJ whole genome shotgun (WGS) entry which is preliminary data.</text>
</comment>
<sequence>MAVPRSVLITGANSGIGYETAKAFLQSTKPYHVLFGSRSLDKGNAALKALQDECPQASNKAELVLVDVTSDDSIDQAFKQIQKSPGRLDVLINNAGANFDIPHLRGECTLRESFTKAYDANVAGAHILTYTLAPLLLASDDPRLIFVAGLSAINQASRAYFPTPPQPAGWPKPTPKFEVIGYRSSKVALNMLMLDWAHKLKADGVKVWAVLPGMLATNLGGVPEMAKAMGAGHPSAGGNVMLRVVEGEMDHLSGKLIDKNGEAEL</sequence>
<dbReference type="InterPro" id="IPR002347">
    <property type="entry name" value="SDR_fam"/>
</dbReference>
<comment type="similarity">
    <text evidence="1">Belongs to the short-chain dehydrogenases/reductases (SDR) family.</text>
</comment>
<dbReference type="InterPro" id="IPR051468">
    <property type="entry name" value="Fungal_SecMetab_SDRs"/>
</dbReference>
<evidence type="ECO:0000256" key="1">
    <source>
        <dbReference type="ARBA" id="ARBA00006484"/>
    </source>
</evidence>
<dbReference type="PRINTS" id="PR00081">
    <property type="entry name" value="GDHRDH"/>
</dbReference>